<dbReference type="OrthoDB" id="442460at2759"/>
<dbReference type="InterPro" id="IPR040415">
    <property type="entry name" value="SETD9"/>
</dbReference>
<reference evidence="1" key="1">
    <citation type="submission" date="2020-12" db="EMBL/GenBank/DDBJ databases">
        <authorList>
            <person name="Iha C."/>
        </authorList>
    </citation>
    <scope>NUCLEOTIDE SEQUENCE</scope>
</reference>
<accession>A0A8S1ITV3</accession>
<dbReference type="Proteomes" id="UP000708148">
    <property type="component" value="Unassembled WGS sequence"/>
</dbReference>
<gene>
    <name evidence="1" type="ORF">OSTQU699_LOCUS2791</name>
</gene>
<dbReference type="EMBL" id="CAJHUC010000658">
    <property type="protein sequence ID" value="CAD7697430.1"/>
    <property type="molecule type" value="Genomic_DNA"/>
</dbReference>
<proteinExistence type="predicted"/>
<name>A0A8S1ITV3_9CHLO</name>
<comment type="caution">
    <text evidence="1">The sequence shown here is derived from an EMBL/GenBank/DDBJ whole genome shotgun (WGS) entry which is preliminary data.</text>
</comment>
<evidence type="ECO:0000313" key="2">
    <source>
        <dbReference type="Proteomes" id="UP000708148"/>
    </source>
</evidence>
<dbReference type="PANTHER" id="PTHR33524:SF1">
    <property type="entry name" value="SET DOMAIN-CONTAINING PROTEIN"/>
    <property type="match status" value="1"/>
</dbReference>
<evidence type="ECO:0000313" key="1">
    <source>
        <dbReference type="EMBL" id="CAD7697430.1"/>
    </source>
</evidence>
<protein>
    <recommendedName>
        <fullName evidence="3">SET domain-containing protein</fullName>
    </recommendedName>
</protein>
<sequence>MSNPYLFARFDGAVIDAKPWGHGQLSLEHAFPEAPQTEAERDLERLQGCHPLAMGHFANHPGKGMRPNVMVAPLDLSFSPTMPNKHRRLRAYIPNLTFYERGTEPRVSDDIMGAVLIALRDLRDEEVFLNYRLTPHVSRPEWYEPVDVEEEWRRWA</sequence>
<keyword evidence="2" id="KW-1185">Reference proteome</keyword>
<dbReference type="PANTHER" id="PTHR33524">
    <property type="entry name" value="C5ORF35"/>
    <property type="match status" value="1"/>
</dbReference>
<evidence type="ECO:0008006" key="3">
    <source>
        <dbReference type="Google" id="ProtNLM"/>
    </source>
</evidence>
<organism evidence="1 2">
    <name type="scientific">Ostreobium quekettii</name>
    <dbReference type="NCBI Taxonomy" id="121088"/>
    <lineage>
        <taxon>Eukaryota</taxon>
        <taxon>Viridiplantae</taxon>
        <taxon>Chlorophyta</taxon>
        <taxon>core chlorophytes</taxon>
        <taxon>Ulvophyceae</taxon>
        <taxon>TCBD clade</taxon>
        <taxon>Bryopsidales</taxon>
        <taxon>Ostreobineae</taxon>
        <taxon>Ostreobiaceae</taxon>
        <taxon>Ostreobium</taxon>
    </lineage>
</organism>
<dbReference type="AlphaFoldDB" id="A0A8S1ITV3"/>